<sequence length="88" mass="10086">SIDFDRKLLKYKIITGILKKVHDILCSLTRLQVSETFFIAHWVIHQTSIQDRGIWNGITVASSGLPTNGVIFNGIGLCLFQFVYFYHQ</sequence>
<keyword evidence="1" id="KW-1133">Transmembrane helix</keyword>
<evidence type="ECO:0000256" key="1">
    <source>
        <dbReference type="SAM" id="Phobius"/>
    </source>
</evidence>
<reference evidence="2" key="4">
    <citation type="journal article" date="2007" name="Genome Biol.">
        <title>Update of the Anopheles gambiae PEST genome assembly.</title>
        <authorList>
            <person name="Sharakhova M.V."/>
            <person name="Hammond M.P."/>
            <person name="Lobo N.F."/>
            <person name="Krzywinski J."/>
            <person name="Unger M.F."/>
            <person name="Hillenmeyer M.E."/>
            <person name="Bruggner R.V."/>
            <person name="Birney E."/>
            <person name="Collins F.H."/>
        </authorList>
    </citation>
    <scope>NUCLEOTIDE SEQUENCE</scope>
    <source>
        <strain evidence="2">PEST</strain>
    </source>
</reference>
<evidence type="ECO:0000313" key="2">
    <source>
        <dbReference type="EMBL" id="EAA14187.3"/>
    </source>
</evidence>
<organism evidence="2">
    <name type="scientific">Anopheles gambiae</name>
    <name type="common">African malaria mosquito</name>
    <dbReference type="NCBI Taxonomy" id="7165"/>
    <lineage>
        <taxon>Eukaryota</taxon>
        <taxon>Metazoa</taxon>
        <taxon>Ecdysozoa</taxon>
        <taxon>Arthropoda</taxon>
        <taxon>Hexapoda</taxon>
        <taxon>Insecta</taxon>
        <taxon>Pterygota</taxon>
        <taxon>Neoptera</taxon>
        <taxon>Endopterygota</taxon>
        <taxon>Diptera</taxon>
        <taxon>Nematocera</taxon>
        <taxon>Culicoidea</taxon>
        <taxon>Culicidae</taxon>
        <taxon>Anophelinae</taxon>
        <taxon>Anopheles</taxon>
    </lineage>
</organism>
<accession>Q7PM74</accession>
<proteinExistence type="predicted"/>
<feature type="transmembrane region" description="Helical" evidence="1">
    <location>
        <begin position="70"/>
        <end position="87"/>
    </location>
</feature>
<reference evidence="2" key="5">
    <citation type="submission" date="2011-05" db="EMBL/GenBank/DDBJ databases">
        <authorList>
            <consortium name="VectorBase"/>
        </authorList>
    </citation>
    <scope>NUCLEOTIDE SEQUENCE</scope>
    <source>
        <strain evidence="2">PEST</strain>
    </source>
</reference>
<dbReference type="KEGG" id="aga:1279232"/>
<dbReference type="PaxDb" id="7165-AGAP009817-PA"/>
<dbReference type="HOGENOM" id="CLU_2475191_0_0_1"/>
<gene>
    <name evidence="2" type="ORF">AgaP_AGAP009817</name>
</gene>
<protein>
    <submittedName>
        <fullName evidence="2">AGAP009817-PA</fullName>
    </submittedName>
</protein>
<dbReference type="AlphaFoldDB" id="Q7PM74"/>
<reference evidence="2" key="2">
    <citation type="submission" date="2002-03" db="EMBL/GenBank/DDBJ databases">
        <authorList>
            <consortium name="The Anopheles Genome Sequencing Consortium"/>
        </authorList>
    </citation>
    <scope>NUCLEOTIDE SEQUENCE</scope>
    <source>
        <strain evidence="2">PEST</strain>
    </source>
</reference>
<reference evidence="2" key="1">
    <citation type="journal article" date="2002" name="Science">
        <title>The genome sequence of the malaria mosquito Anopheles gambiae.</title>
        <authorList>
            <person name="Holt R.A."/>
            <person name="Subramanian G.M."/>
            <person name="Halpern A."/>
            <person name="Sutton G.G."/>
            <person name="Charlab R."/>
            <person name="Nusskern D.R."/>
            <person name="Wincker P."/>
            <person name="Clark A.G."/>
            <person name="Ribeiro J.M."/>
            <person name="Wides R."/>
            <person name="Salzberg S.L."/>
            <person name="Loftus B."/>
            <person name="Yandell M."/>
            <person name="Majoros W.H."/>
            <person name="Rusch D.B."/>
            <person name="Lai Z."/>
            <person name="Kraft C.L."/>
            <person name="Abril J.F."/>
            <person name="Anthouard V."/>
            <person name="Arensburger P."/>
            <person name="Atkinson P.W."/>
            <person name="Baden H."/>
            <person name="de Berardinis V."/>
            <person name="Baldwin D."/>
            <person name="Benes V."/>
            <person name="Biedler J."/>
            <person name="Blass C."/>
            <person name="Bolanos R."/>
            <person name="Boscus D."/>
            <person name="Barnstead M."/>
            <person name="Cai S."/>
            <person name="Center A."/>
            <person name="Chaturverdi K."/>
            <person name="Christophides G.K."/>
            <person name="Chrystal M.A."/>
            <person name="Clamp M."/>
            <person name="Cravchik A."/>
            <person name="Curwen V."/>
            <person name="Dana A."/>
            <person name="Delcher A."/>
            <person name="Dew I."/>
            <person name="Evans C.A."/>
            <person name="Flanigan M."/>
            <person name="Grundschober-Freimoser A."/>
            <person name="Friedli L."/>
            <person name="Gu Z."/>
            <person name="Guan P."/>
            <person name="Guigo R."/>
            <person name="Hillenmeyer M.E."/>
            <person name="Hladun S.L."/>
            <person name="Hogan J.R."/>
            <person name="Hong Y.S."/>
            <person name="Hoover J."/>
            <person name="Jaillon O."/>
            <person name="Ke Z."/>
            <person name="Kodira C."/>
            <person name="Kokoza E."/>
            <person name="Koutsos A."/>
            <person name="Letunic I."/>
            <person name="Levitsky A."/>
            <person name="Liang Y."/>
            <person name="Lin J.J."/>
            <person name="Lobo N.F."/>
            <person name="Lopez J.R."/>
            <person name="Malek J.A."/>
            <person name="McIntosh T.C."/>
            <person name="Meister S."/>
            <person name="Miller J."/>
            <person name="Mobarry C."/>
            <person name="Mongin E."/>
            <person name="Murphy S.D."/>
            <person name="O'Brochta D.A."/>
            <person name="Pfannkoch C."/>
            <person name="Qi R."/>
            <person name="Regier M.A."/>
            <person name="Remington K."/>
            <person name="Shao H."/>
            <person name="Sharakhova M.V."/>
            <person name="Sitter C.D."/>
            <person name="Shetty J."/>
            <person name="Smith T.J."/>
            <person name="Strong R."/>
            <person name="Sun J."/>
            <person name="Thomasova D."/>
            <person name="Ton L.Q."/>
            <person name="Topalis P."/>
            <person name="Tu Z."/>
            <person name="Unger M.F."/>
            <person name="Walenz B."/>
            <person name="Wang A."/>
            <person name="Wang J."/>
            <person name="Wang M."/>
            <person name="Wang X."/>
            <person name="Woodford K.J."/>
            <person name="Wortman J.R."/>
            <person name="Wu M."/>
            <person name="Yao A."/>
            <person name="Zdobnov E.M."/>
            <person name="Zhang H."/>
            <person name="Zhao Q."/>
            <person name="Zhao S."/>
            <person name="Zhu S.C."/>
            <person name="Zhimulev I."/>
            <person name="Coluzzi M."/>
            <person name="della Torre A."/>
            <person name="Roth C.W."/>
            <person name="Louis C."/>
            <person name="Kalush F."/>
            <person name="Mural R.J."/>
            <person name="Myers E.W."/>
            <person name="Adams M.D."/>
            <person name="Smith H.O."/>
            <person name="Broder S."/>
            <person name="Gardner M.J."/>
            <person name="Fraser C.M."/>
            <person name="Birney E."/>
            <person name="Bork P."/>
            <person name="Brey P.T."/>
            <person name="Venter J.C."/>
            <person name="Weissenbach J."/>
            <person name="Kafatos F.C."/>
            <person name="Collins F.H."/>
            <person name="Hoffman S.L."/>
        </authorList>
    </citation>
    <scope>NUCLEOTIDE SEQUENCE [LARGE SCALE GENOMIC DNA]</scope>
    <source>
        <strain evidence="2">PEST</strain>
    </source>
</reference>
<feature type="non-terminal residue" evidence="2">
    <location>
        <position position="1"/>
    </location>
</feature>
<reference evidence="2" key="3">
    <citation type="journal article" date="2004" name="Trends Parasitol.">
        <title>The Anopheles gambiae genome: an update.</title>
        <authorList>
            <person name="Mongin E."/>
            <person name="Louis C."/>
            <person name="Holt R.A."/>
            <person name="Birney E."/>
            <person name="Collins F.H."/>
        </authorList>
    </citation>
    <scope>NUCLEOTIDE SEQUENCE</scope>
    <source>
        <strain evidence="2">PEST</strain>
    </source>
</reference>
<comment type="caution">
    <text evidence="2">The sequence shown here is derived from an EMBL/GenBank/DDBJ whole genome shotgun (WGS) entry which is preliminary data.</text>
</comment>
<dbReference type="EMBL" id="AAAB01008980">
    <property type="protein sequence ID" value="EAA14187.3"/>
    <property type="molecule type" value="Genomic_DNA"/>
</dbReference>
<keyword evidence="1" id="KW-0472">Membrane</keyword>
<name>Q7PM74_ANOGA</name>
<keyword evidence="1" id="KW-0812">Transmembrane</keyword>